<dbReference type="EMBL" id="CP121472">
    <property type="protein sequence ID" value="WPL15334.1"/>
    <property type="molecule type" value="Genomic_DNA"/>
</dbReference>
<sequence>MTYHVKQLHLPDGRSPYAEWFATLDPLAAAKVSVAAARMEQGNLSNVEWNQRGQVRFNFEPHKV</sequence>
<dbReference type="Proteomes" id="UP001432180">
    <property type="component" value="Chromosome"/>
</dbReference>
<dbReference type="RefSeq" id="WP_328985914.1">
    <property type="nucleotide sequence ID" value="NZ_CP121472.1"/>
</dbReference>
<evidence type="ECO:0000313" key="2">
    <source>
        <dbReference type="Proteomes" id="UP001432180"/>
    </source>
</evidence>
<organism evidence="1 2">
    <name type="scientific">Thiorhodovibrio winogradskyi</name>
    <dbReference type="NCBI Taxonomy" id="77007"/>
    <lineage>
        <taxon>Bacteria</taxon>
        <taxon>Pseudomonadati</taxon>
        <taxon>Pseudomonadota</taxon>
        <taxon>Gammaproteobacteria</taxon>
        <taxon>Chromatiales</taxon>
        <taxon>Chromatiaceae</taxon>
        <taxon>Thiorhodovibrio</taxon>
    </lineage>
</organism>
<gene>
    <name evidence="1" type="ORF">Thiowin_00225</name>
</gene>
<keyword evidence="2" id="KW-1185">Reference proteome</keyword>
<protein>
    <submittedName>
        <fullName evidence="1">Uncharacterized protein</fullName>
    </submittedName>
</protein>
<evidence type="ECO:0000313" key="1">
    <source>
        <dbReference type="EMBL" id="WPL15334.1"/>
    </source>
</evidence>
<name>A0ABZ0S408_9GAMM</name>
<reference evidence="1 2" key="1">
    <citation type="journal article" date="2023" name="Microorganisms">
        <title>Thiorhodovibrio frisius and Trv. litoralis spp. nov., Two Novel Members from a Clade of Fastidious Purple Sulfur Bacteria That Exhibit Unique Red-Shifted Light-Harvesting Capabilities.</title>
        <authorList>
            <person name="Methner A."/>
            <person name="Kuzyk S.B."/>
            <person name="Petersen J."/>
            <person name="Bauer S."/>
            <person name="Brinkmann H."/>
            <person name="Sichau K."/>
            <person name="Wanner G."/>
            <person name="Wolf J."/>
            <person name="Neumann-Schaal M."/>
            <person name="Henke P."/>
            <person name="Tank M."/>
            <person name="Sproer C."/>
            <person name="Bunk B."/>
            <person name="Overmann J."/>
        </authorList>
    </citation>
    <scope>NUCLEOTIDE SEQUENCE [LARGE SCALE GENOMIC DNA]</scope>
    <source>
        <strain evidence="1 2">DSM 6702</strain>
    </source>
</reference>
<accession>A0ABZ0S408</accession>
<proteinExistence type="predicted"/>